<dbReference type="CDD" id="cd02440">
    <property type="entry name" value="AdoMet_MTases"/>
    <property type="match status" value="1"/>
</dbReference>
<dbReference type="Proteomes" id="UP000261948">
    <property type="component" value="Unassembled WGS sequence"/>
</dbReference>
<dbReference type="AlphaFoldDB" id="A0A373FRQ5"/>
<proteinExistence type="predicted"/>
<gene>
    <name evidence="1" type="ORF">DZC30_02750</name>
</gene>
<name>A0A373FRQ5_COMTE</name>
<dbReference type="Pfam" id="PF13578">
    <property type="entry name" value="Methyltransf_24"/>
    <property type="match status" value="1"/>
</dbReference>
<dbReference type="Gene3D" id="3.40.50.150">
    <property type="entry name" value="Vaccinia Virus protein VP39"/>
    <property type="match status" value="1"/>
</dbReference>
<evidence type="ECO:0000313" key="2">
    <source>
        <dbReference type="Proteomes" id="UP000261948"/>
    </source>
</evidence>
<organism evidence="1 2">
    <name type="scientific">Comamonas testosteroni</name>
    <name type="common">Pseudomonas testosteroni</name>
    <dbReference type="NCBI Taxonomy" id="285"/>
    <lineage>
        <taxon>Bacteria</taxon>
        <taxon>Pseudomonadati</taxon>
        <taxon>Pseudomonadota</taxon>
        <taxon>Betaproteobacteria</taxon>
        <taxon>Burkholderiales</taxon>
        <taxon>Comamonadaceae</taxon>
        <taxon>Comamonas</taxon>
    </lineage>
</organism>
<keyword evidence="1" id="KW-0489">Methyltransferase</keyword>
<comment type="caution">
    <text evidence="1">The sequence shown here is derived from an EMBL/GenBank/DDBJ whole genome shotgun (WGS) entry which is preliminary data.</text>
</comment>
<evidence type="ECO:0000313" key="1">
    <source>
        <dbReference type="EMBL" id="RGE46833.1"/>
    </source>
</evidence>
<protein>
    <submittedName>
        <fullName evidence="1">Class I SAM-dependent methyltransferase</fullName>
    </submittedName>
</protein>
<dbReference type="OrthoDB" id="292252at2"/>
<dbReference type="GO" id="GO:0008168">
    <property type="term" value="F:methyltransferase activity"/>
    <property type="evidence" value="ECO:0007669"/>
    <property type="project" value="UniProtKB-KW"/>
</dbReference>
<dbReference type="EMBL" id="QURR01000002">
    <property type="protein sequence ID" value="RGE46833.1"/>
    <property type="molecule type" value="Genomic_DNA"/>
</dbReference>
<dbReference type="InterPro" id="IPR029063">
    <property type="entry name" value="SAM-dependent_MTases_sf"/>
</dbReference>
<dbReference type="PANTHER" id="PTHR37909">
    <property type="entry name" value="S-ADENOSYL-L-METHIONINE-DEPENDENT METHYLTRANSFERASES SUPERFAMILY PROTEIN"/>
    <property type="match status" value="1"/>
</dbReference>
<dbReference type="SUPFAM" id="SSF53335">
    <property type="entry name" value="S-adenosyl-L-methionine-dependent methyltransferases"/>
    <property type="match status" value="1"/>
</dbReference>
<accession>A0A373FRQ5</accession>
<sequence length="209" mass="23671">MTSPTYQVTNNWFDTYSRQIWPQLLPQIAPQRVLEIGSYEGAATCFLIENSDAFSTHEIHCVDTWEGGIEHQSAGTDMDAVYQRFQGNIQKALDSTQAKAQVVVHRGFSDLVLATLLSQHGKHYFDFIYVDGSHQAPDVLCDAVLAFRLLKVGGVLAFDDYLWSENLDGKKDLLRCPKPAIDAFVNLYFNKLQVLQTPMYQLYVQKISD</sequence>
<reference evidence="1 2" key="1">
    <citation type="submission" date="2018-08" db="EMBL/GenBank/DDBJ databases">
        <title>Comamonas testosteroni strain SWCO2.</title>
        <authorList>
            <person name="Jiang N."/>
            <person name="Zhang X.Z."/>
        </authorList>
    </citation>
    <scope>NUCLEOTIDE SEQUENCE [LARGE SCALE GENOMIC DNA]</scope>
    <source>
        <strain evidence="1 2">SWCO2</strain>
    </source>
</reference>
<keyword evidence="2" id="KW-1185">Reference proteome</keyword>
<keyword evidence="1" id="KW-0808">Transferase</keyword>
<dbReference type="GO" id="GO:0032259">
    <property type="term" value="P:methylation"/>
    <property type="evidence" value="ECO:0007669"/>
    <property type="project" value="UniProtKB-KW"/>
</dbReference>
<dbReference type="PANTHER" id="PTHR37909:SF1">
    <property type="entry name" value="S-ADENOSYL-L-METHIONINE-DEPENDENT METHYLTRANSFERASES SUPERFAMILY PROTEIN"/>
    <property type="match status" value="1"/>
</dbReference>